<evidence type="ECO:0000313" key="3">
    <source>
        <dbReference type="Proteomes" id="UP001501747"/>
    </source>
</evidence>
<reference evidence="3" key="1">
    <citation type="journal article" date="2019" name="Int. J. Syst. Evol. Microbiol.">
        <title>The Global Catalogue of Microorganisms (GCM) 10K type strain sequencing project: providing services to taxonomists for standard genome sequencing and annotation.</title>
        <authorList>
            <consortium name="The Broad Institute Genomics Platform"/>
            <consortium name="The Broad Institute Genome Sequencing Center for Infectious Disease"/>
            <person name="Wu L."/>
            <person name="Ma J."/>
        </authorList>
    </citation>
    <scope>NUCLEOTIDE SEQUENCE [LARGE SCALE GENOMIC DNA]</scope>
    <source>
        <strain evidence="3">JCM 17342</strain>
    </source>
</reference>
<evidence type="ECO:0000259" key="1">
    <source>
        <dbReference type="Pfam" id="PF09983"/>
    </source>
</evidence>
<protein>
    <recommendedName>
        <fullName evidence="1">Wadjet protein JetD C-terminal domain-containing protein</fullName>
    </recommendedName>
</protein>
<dbReference type="Proteomes" id="UP001501747">
    <property type="component" value="Unassembled WGS sequence"/>
</dbReference>
<dbReference type="Pfam" id="PF09983">
    <property type="entry name" value="JetD_C"/>
    <property type="match status" value="1"/>
</dbReference>
<organism evidence="2 3">
    <name type="scientific">Allokutzneria multivorans</name>
    <dbReference type="NCBI Taxonomy" id="1142134"/>
    <lineage>
        <taxon>Bacteria</taxon>
        <taxon>Bacillati</taxon>
        <taxon>Actinomycetota</taxon>
        <taxon>Actinomycetes</taxon>
        <taxon>Pseudonocardiales</taxon>
        <taxon>Pseudonocardiaceae</taxon>
        <taxon>Allokutzneria</taxon>
    </lineage>
</organism>
<name>A0ABP7QZN1_9PSEU</name>
<accession>A0ABP7QZN1</accession>
<feature type="domain" description="Wadjet protein JetD C-terminal" evidence="1">
    <location>
        <begin position="222"/>
        <end position="292"/>
    </location>
</feature>
<dbReference type="RefSeq" id="WP_344870839.1">
    <property type="nucleotide sequence ID" value="NZ_BAABAL010000004.1"/>
</dbReference>
<proteinExistence type="predicted"/>
<evidence type="ECO:0000313" key="2">
    <source>
        <dbReference type="EMBL" id="GAA3989557.1"/>
    </source>
</evidence>
<keyword evidence="3" id="KW-1185">Reference proteome</keyword>
<gene>
    <name evidence="2" type="ORF">GCM10022247_05220</name>
</gene>
<dbReference type="InterPro" id="IPR024534">
    <property type="entry name" value="JetD_C"/>
</dbReference>
<dbReference type="EMBL" id="BAABAL010000004">
    <property type="protein sequence ID" value="GAA3989557.1"/>
    <property type="molecule type" value="Genomic_DNA"/>
</dbReference>
<comment type="caution">
    <text evidence="2">The sequence shown here is derived from an EMBL/GenBank/DDBJ whole genome shotgun (WGS) entry which is preliminary data.</text>
</comment>
<sequence>MPTRTERLAEELHDVLAAHAKGGKWCGTKRTRIDLPAVRAAFAGIYGEVPGEDVNLVLSACLAHLGQLGRLTAFRKDNREKIPLPLGIHLEPIAERQPVTVPPAPLWHPDLCEVADVWATAKPKQRARYRAINSWLMSNPDLTHVPLRERALEIFAGFGSEADFPVPEKALDGYESGPFFSDRKWVDDVLRVERFVAPLLSDRPLREIGDGYYQRIGTGNLLLVVENSATYWSVVHARPPRHDLGHIAWGLGNSFTASVRSLAAQKEIAEVRYFGDLDVSGVDIPRRAAATAEEEGLPPVVPAVELYSDLLAVGRAWEGKEIAADEDHARQLVSWLAPRHQDAAVSLLCDGRRIAQEWVGFRHLTRTDKWHADLRRTDE</sequence>